<dbReference type="PANTHER" id="PTHR15032:SF4">
    <property type="entry name" value="N-ACYL-PHOSPHATIDYLETHANOLAMINE-HYDROLYZING PHOSPHOLIPASE D"/>
    <property type="match status" value="1"/>
</dbReference>
<dbReference type="Proteomes" id="UP001208364">
    <property type="component" value="Unassembled WGS sequence"/>
</dbReference>
<evidence type="ECO:0000313" key="3">
    <source>
        <dbReference type="Proteomes" id="UP001208364"/>
    </source>
</evidence>
<dbReference type="InterPro" id="IPR024884">
    <property type="entry name" value="NAPE-PLD"/>
</dbReference>
<dbReference type="PANTHER" id="PTHR15032">
    <property type="entry name" value="N-ACYL-PHOSPHATIDYLETHANOLAMINE-HYDROLYZING PHOSPHOLIPASE D"/>
    <property type="match status" value="1"/>
</dbReference>
<evidence type="ECO:0000259" key="1">
    <source>
        <dbReference type="Pfam" id="PF12706"/>
    </source>
</evidence>
<reference evidence="2 3" key="1">
    <citation type="journal article" date="2021" name="ISME Commun">
        <title>Automated analysis of genomic sequences facilitates high-throughput and comprehensive description of bacteria.</title>
        <authorList>
            <person name="Hitch T.C.A."/>
        </authorList>
    </citation>
    <scope>NUCLEOTIDE SEQUENCE [LARGE SCALE GENOMIC DNA]</scope>
    <source>
        <strain evidence="2 3">H4_15</strain>
    </source>
</reference>
<accession>A0ABT2SS17</accession>
<dbReference type="Gene3D" id="3.60.15.10">
    <property type="entry name" value="Ribonuclease Z/Hydroxyacylglutathione hydrolase-like"/>
    <property type="match status" value="1"/>
</dbReference>
<dbReference type="Pfam" id="PF12706">
    <property type="entry name" value="Lactamase_B_2"/>
    <property type="match status" value="1"/>
</dbReference>
<dbReference type="InterPro" id="IPR001279">
    <property type="entry name" value="Metallo-B-lactamas"/>
</dbReference>
<protein>
    <submittedName>
        <fullName evidence="2">MBL fold metallo-hydrolase</fullName>
    </submittedName>
</protein>
<dbReference type="PIRSF" id="PIRSF038896">
    <property type="entry name" value="NAPE-PLD"/>
    <property type="match status" value="1"/>
</dbReference>
<keyword evidence="3" id="KW-1185">Reference proteome</keyword>
<proteinExistence type="predicted"/>
<organism evidence="2 3">
    <name type="scientific">[Clostridium] ammoniilyticum</name>
    <dbReference type="NCBI Taxonomy" id="2981784"/>
    <lineage>
        <taxon>Bacteria</taxon>
        <taxon>Bacillati</taxon>
        <taxon>Bacillota</taxon>
        <taxon>Erysipelotrichia</taxon>
        <taxon>Erysipelotrichales</taxon>
        <taxon>Coprobacillaceae</taxon>
        <taxon>Faecalibacillus</taxon>
    </lineage>
</organism>
<comment type="caution">
    <text evidence="2">The sequence shown here is derived from an EMBL/GenBank/DDBJ whole genome shotgun (WGS) entry which is preliminary data.</text>
</comment>
<feature type="domain" description="Metallo-beta-lactamase" evidence="1">
    <location>
        <begin position="53"/>
        <end position="248"/>
    </location>
</feature>
<name>A0ABT2SS17_9FIRM</name>
<dbReference type="RefSeq" id="WP_147579741.1">
    <property type="nucleotide sequence ID" value="NZ_JAOQJR010000002.1"/>
</dbReference>
<sequence>MTGQKSEYKNEEKVPKGEIPVYKLKKIEKAKKDELKWIWFGHSSSLLQIDGKNVLMDPVFSNYSSPVPFIGPKRFSKLPIDIENMPSIDVLAISHDHYDHLDSQTIKQIDEKVKEYCVPLGVEKHLLRWGVNEKKIHVMNWWDEVKVDGLTITSTPGRHFTGRVPWRNNTTLWSGYVFKNDKYTTYFTGDTGYGNHFEEVYEKFGAIDLLMIEDGQYDRAWSNIHMLPKDGIQAMKDLHAKWTVPVHWGAFCICNHAWDDPIKQITTRSQKENLNVATPKIGEIVDYSKIETYQEHWWENVE</sequence>
<dbReference type="InterPro" id="IPR036866">
    <property type="entry name" value="RibonucZ/Hydroxyglut_hydro"/>
</dbReference>
<evidence type="ECO:0000313" key="2">
    <source>
        <dbReference type="EMBL" id="MCU6737614.1"/>
    </source>
</evidence>
<dbReference type="SUPFAM" id="SSF56281">
    <property type="entry name" value="Metallo-hydrolase/oxidoreductase"/>
    <property type="match status" value="1"/>
</dbReference>
<gene>
    <name evidence="2" type="ORF">OCV55_02830</name>
</gene>
<dbReference type="EMBL" id="JAOQJR010000002">
    <property type="protein sequence ID" value="MCU6737614.1"/>
    <property type="molecule type" value="Genomic_DNA"/>
</dbReference>